<dbReference type="AlphaFoldDB" id="A0AAV3Q7J5"/>
<name>A0AAV3Q7J5_LITER</name>
<evidence type="ECO:0000313" key="1">
    <source>
        <dbReference type="EMBL" id="GAA0160019.1"/>
    </source>
</evidence>
<evidence type="ECO:0008006" key="3">
    <source>
        <dbReference type="Google" id="ProtNLM"/>
    </source>
</evidence>
<evidence type="ECO:0000313" key="2">
    <source>
        <dbReference type="Proteomes" id="UP001454036"/>
    </source>
</evidence>
<comment type="caution">
    <text evidence="1">The sequence shown here is derived from an EMBL/GenBank/DDBJ whole genome shotgun (WGS) entry which is preliminary data.</text>
</comment>
<accession>A0AAV3Q7J5</accession>
<dbReference type="EMBL" id="BAABME010003753">
    <property type="protein sequence ID" value="GAA0160019.1"/>
    <property type="molecule type" value="Genomic_DNA"/>
</dbReference>
<keyword evidence="2" id="KW-1185">Reference proteome</keyword>
<sequence length="151" mass="16570">MDVHNAFLHGNLAEEVYLLIPLGFEKGRAGQVCRLHYSLFTYFHQGIRLNVLVYLDDLIISENDTKQLQKFKQYLSTCFKMKDLETGLLGAKPAAFSCGKTTLFGLHSTKRMFFGARFVSVFASTEGRSLGSCIEGGSLSEGVPGAGCFAA</sequence>
<protein>
    <recommendedName>
        <fullName evidence="3">Reverse transcriptase</fullName>
    </recommendedName>
</protein>
<organism evidence="1 2">
    <name type="scientific">Lithospermum erythrorhizon</name>
    <name type="common">Purple gromwell</name>
    <name type="synonym">Lithospermum officinale var. erythrorhizon</name>
    <dbReference type="NCBI Taxonomy" id="34254"/>
    <lineage>
        <taxon>Eukaryota</taxon>
        <taxon>Viridiplantae</taxon>
        <taxon>Streptophyta</taxon>
        <taxon>Embryophyta</taxon>
        <taxon>Tracheophyta</taxon>
        <taxon>Spermatophyta</taxon>
        <taxon>Magnoliopsida</taxon>
        <taxon>eudicotyledons</taxon>
        <taxon>Gunneridae</taxon>
        <taxon>Pentapetalae</taxon>
        <taxon>asterids</taxon>
        <taxon>lamiids</taxon>
        <taxon>Boraginales</taxon>
        <taxon>Boraginaceae</taxon>
        <taxon>Boraginoideae</taxon>
        <taxon>Lithospermeae</taxon>
        <taxon>Lithospermum</taxon>
    </lineage>
</organism>
<proteinExistence type="predicted"/>
<reference evidence="1 2" key="1">
    <citation type="submission" date="2024-01" db="EMBL/GenBank/DDBJ databases">
        <title>The complete chloroplast genome sequence of Lithospermum erythrorhizon: insights into the phylogenetic relationship among Boraginaceae species and the maternal lineages of purple gromwells.</title>
        <authorList>
            <person name="Okada T."/>
            <person name="Watanabe K."/>
        </authorList>
    </citation>
    <scope>NUCLEOTIDE SEQUENCE [LARGE SCALE GENOMIC DNA]</scope>
</reference>
<dbReference type="Proteomes" id="UP001454036">
    <property type="component" value="Unassembled WGS sequence"/>
</dbReference>
<gene>
    <name evidence="1" type="ORF">LIER_16667</name>
</gene>